<sequence length="809" mass="90076">MSRLETYIEKRDFERTPEPAGGAPQPGLALRYSMQNHDARRLHWDLRLEWDGVLLSWAVTKGPSLDPGDKRLAVQTEDHPLDYLTFEGIIPAGNYGAGTVMLWDLGHWQPRGDVAEGLKKGHLKFALHGERMTGGWSLVRMKREGKRENWLLIKEEDEAAHQPDPVARHVTSVATRRSMEEIAQDRPDRPQPERTGATPRWRQPQLATLTENLGDPESRWHELKFDGYRALAGLGRQGLRLYTRNGHDWTEKFAQLAGPFFDLPCDTALIDGEIVVGAGLYGFGRLQKAIKLGGPFTFQAFDLLQLDGESLTSWPLTERRAALEKLLRDAPPLGPIQTSPVIEGDAGRAFRAVCENGGEGLISKRRDAPYRGGRGRAWEKVKCVRRAEFVILGWQKSDKRGRPFASLALGVQEAGRLTYVGQVGTGWDTDTMEEIAARLRPLARKTPPAEVPQAEARGMEWVAPRLVAEVRYGEMTEDGRLRHPSFLGLREDKPADEVTRETPARSLSAAATGRPRVAGVAISSADRRVFPKAEFTKLDVAEYYARAADRLLAQAADRPLSLVRLPEGLEGERFFQKHAGKGFPKAIGTVPIREKDGSTRDYIYVSDAGGLVGAAQMGTLEFHIWGARRDRLDRPDRMVFDLDPDEGLDFADVRAAAFDLRDRLEDLGLSSAPLLTGGKGVHVVVPLRRTAGWETMTLFSRTFAQLCARDEPDRYVATMSKAKRKGRIFIDWLRNERGSTAIAPWSLRARPGAPVAVPVTWDELPEMERADLYTLDTALERDPQTAPLPKAVSLTRAVVDRLSARVDGS</sequence>
<proteinExistence type="predicted"/>
<keyword evidence="10" id="KW-0378">Hydrolase</keyword>
<evidence type="ECO:0000313" key="24">
    <source>
        <dbReference type="Proteomes" id="UP000268016"/>
    </source>
</evidence>
<dbReference type="Proteomes" id="UP000268016">
    <property type="component" value="Unassembled WGS sequence"/>
</dbReference>
<dbReference type="NCBIfam" id="TIGR02778">
    <property type="entry name" value="ligD_pol"/>
    <property type="match status" value="1"/>
</dbReference>
<evidence type="ECO:0000256" key="3">
    <source>
        <dbReference type="ARBA" id="ARBA00022598"/>
    </source>
</evidence>
<dbReference type="InterPro" id="IPR052171">
    <property type="entry name" value="NHEJ_LigD"/>
</dbReference>
<dbReference type="GO" id="GO:0005524">
    <property type="term" value="F:ATP binding"/>
    <property type="evidence" value="ECO:0007669"/>
    <property type="project" value="UniProtKB-KW"/>
</dbReference>
<evidence type="ECO:0000256" key="7">
    <source>
        <dbReference type="ARBA" id="ARBA00022723"/>
    </source>
</evidence>
<keyword evidence="9" id="KW-0227">DNA damage</keyword>
<dbReference type="Gene3D" id="3.90.920.10">
    <property type="entry name" value="DNA primase, PRIM domain"/>
    <property type="match status" value="1"/>
</dbReference>
<feature type="region of interest" description="Disordered" evidence="21">
    <location>
        <begin position="180"/>
        <end position="202"/>
    </location>
</feature>
<keyword evidence="14" id="KW-0238">DNA-binding</keyword>
<dbReference type="GO" id="GO:0006310">
    <property type="term" value="P:DNA recombination"/>
    <property type="evidence" value="ECO:0007669"/>
    <property type="project" value="UniProtKB-KW"/>
</dbReference>
<accession>A0A3N2R5Y6</accession>
<evidence type="ECO:0000256" key="6">
    <source>
        <dbReference type="ARBA" id="ARBA00022722"/>
    </source>
</evidence>
<keyword evidence="3 23" id="KW-0436">Ligase</keyword>
<keyword evidence="11" id="KW-0269">Exonuclease</keyword>
<dbReference type="InterPro" id="IPR014145">
    <property type="entry name" value="LigD_pol_dom"/>
</dbReference>
<dbReference type="GO" id="GO:0003910">
    <property type="term" value="F:DNA ligase (ATP) activity"/>
    <property type="evidence" value="ECO:0007669"/>
    <property type="project" value="UniProtKB-EC"/>
</dbReference>
<evidence type="ECO:0000256" key="20">
    <source>
        <dbReference type="ARBA" id="ARBA00034003"/>
    </source>
</evidence>
<dbReference type="EC" id="6.5.1.1" evidence="2"/>
<dbReference type="CDD" id="cd07971">
    <property type="entry name" value="OBF_DNA_ligase_LigD"/>
    <property type="match status" value="1"/>
</dbReference>
<dbReference type="PANTHER" id="PTHR42705:SF2">
    <property type="entry name" value="BIFUNCTIONAL NON-HOMOLOGOUS END JOINING PROTEIN LIGD"/>
    <property type="match status" value="1"/>
</dbReference>
<dbReference type="PROSITE" id="PS50160">
    <property type="entry name" value="DNA_LIGASE_A3"/>
    <property type="match status" value="1"/>
</dbReference>
<keyword evidence="13" id="KW-0239">DNA-directed DNA polymerase</keyword>
<dbReference type="RefSeq" id="WP_123641455.1">
    <property type="nucleotide sequence ID" value="NZ_ML119083.1"/>
</dbReference>
<dbReference type="NCBIfam" id="TIGR02776">
    <property type="entry name" value="NHEJ_ligase_prk"/>
    <property type="match status" value="1"/>
</dbReference>
<dbReference type="InterPro" id="IPR033651">
    <property type="entry name" value="PaeLigD_Pol-like"/>
</dbReference>
<evidence type="ECO:0000256" key="8">
    <source>
        <dbReference type="ARBA" id="ARBA00022741"/>
    </source>
</evidence>
<evidence type="ECO:0000256" key="13">
    <source>
        <dbReference type="ARBA" id="ARBA00022932"/>
    </source>
</evidence>
<keyword evidence="4" id="KW-0808">Transferase</keyword>
<dbReference type="CDD" id="cd07906">
    <property type="entry name" value="Adenylation_DNA_ligase_LigD_LigC"/>
    <property type="match status" value="1"/>
</dbReference>
<dbReference type="EMBL" id="RDRB01000003">
    <property type="protein sequence ID" value="ROU02905.1"/>
    <property type="molecule type" value="Genomic_DNA"/>
</dbReference>
<keyword evidence="16" id="KW-0234">DNA repair</keyword>
<gene>
    <name evidence="23" type="primary">ligD</name>
    <name evidence="23" type="ORF">EAT49_06285</name>
</gene>
<evidence type="ECO:0000256" key="14">
    <source>
        <dbReference type="ARBA" id="ARBA00023125"/>
    </source>
</evidence>
<dbReference type="PANTHER" id="PTHR42705">
    <property type="entry name" value="BIFUNCTIONAL NON-HOMOLOGOUS END JOINING PROTEIN LIGD"/>
    <property type="match status" value="1"/>
</dbReference>
<dbReference type="Pfam" id="PF21686">
    <property type="entry name" value="LigD_Prim-Pol"/>
    <property type="match status" value="1"/>
</dbReference>
<evidence type="ECO:0000256" key="5">
    <source>
        <dbReference type="ARBA" id="ARBA00022695"/>
    </source>
</evidence>
<dbReference type="Gene3D" id="3.30.470.30">
    <property type="entry name" value="DNA ligase/mRNA capping enzyme"/>
    <property type="match status" value="1"/>
</dbReference>
<evidence type="ECO:0000256" key="9">
    <source>
        <dbReference type="ARBA" id="ARBA00022763"/>
    </source>
</evidence>
<keyword evidence="8" id="KW-0547">Nucleotide-binding</keyword>
<keyword evidence="6" id="KW-0540">Nuclease</keyword>
<evidence type="ECO:0000256" key="11">
    <source>
        <dbReference type="ARBA" id="ARBA00022839"/>
    </source>
</evidence>
<comment type="catalytic activity">
    <reaction evidence="20">
        <text>ATP + (deoxyribonucleotide)n-3'-hydroxyl + 5'-phospho-(deoxyribonucleotide)m = (deoxyribonucleotide)n+m + AMP + diphosphate.</text>
        <dbReference type="EC" id="6.5.1.1"/>
    </reaction>
</comment>
<feature type="domain" description="ATP-dependent DNA ligase family profile" evidence="22">
    <location>
        <begin position="300"/>
        <end position="382"/>
    </location>
</feature>
<dbReference type="InterPro" id="IPR012340">
    <property type="entry name" value="NA-bd_OB-fold"/>
</dbReference>
<evidence type="ECO:0000256" key="2">
    <source>
        <dbReference type="ARBA" id="ARBA00012727"/>
    </source>
</evidence>
<dbReference type="NCBIfam" id="TIGR02777">
    <property type="entry name" value="LigD_PE_dom"/>
    <property type="match status" value="1"/>
</dbReference>
<dbReference type="GO" id="GO:0006281">
    <property type="term" value="P:DNA repair"/>
    <property type="evidence" value="ECO:0007669"/>
    <property type="project" value="UniProtKB-KW"/>
</dbReference>
<dbReference type="InterPro" id="IPR012310">
    <property type="entry name" value="DNA_ligase_ATP-dep_cent"/>
</dbReference>
<dbReference type="InterPro" id="IPR014144">
    <property type="entry name" value="LigD_PE_domain"/>
</dbReference>
<evidence type="ECO:0000256" key="10">
    <source>
        <dbReference type="ARBA" id="ARBA00022801"/>
    </source>
</evidence>
<feature type="compositionally biased region" description="Basic and acidic residues" evidence="21">
    <location>
        <begin position="180"/>
        <end position="192"/>
    </location>
</feature>
<comment type="caution">
    <text evidence="23">The sequence shown here is derived from an EMBL/GenBank/DDBJ whole genome shotgun (WGS) entry which is preliminary data.</text>
</comment>
<dbReference type="Pfam" id="PF01068">
    <property type="entry name" value="DNA_ligase_A_M"/>
    <property type="match status" value="1"/>
</dbReference>
<evidence type="ECO:0000256" key="1">
    <source>
        <dbReference type="ARBA" id="ARBA00001936"/>
    </source>
</evidence>
<evidence type="ECO:0000256" key="15">
    <source>
        <dbReference type="ARBA" id="ARBA00023172"/>
    </source>
</evidence>
<dbReference type="AlphaFoldDB" id="A0A3N2R5Y6"/>
<keyword evidence="7" id="KW-0479">Metal-binding</keyword>
<evidence type="ECO:0000256" key="19">
    <source>
        <dbReference type="ARBA" id="ARBA00029943"/>
    </source>
</evidence>
<reference evidence="23 24" key="1">
    <citation type="submission" date="2018-10" db="EMBL/GenBank/DDBJ databases">
        <title>Histidinibacterium lentulum gen. nov., sp. nov., a marine bacterium from the culture broth of Picochlorum sp. 122.</title>
        <authorList>
            <person name="Wang G."/>
        </authorList>
    </citation>
    <scope>NUCLEOTIDE SEQUENCE [LARGE SCALE GENOMIC DNA]</scope>
    <source>
        <strain evidence="23 24">B17</strain>
    </source>
</reference>
<organism evidence="23 24">
    <name type="scientific">Histidinibacterium lentulum</name>
    <dbReference type="NCBI Taxonomy" id="2480588"/>
    <lineage>
        <taxon>Bacteria</taxon>
        <taxon>Pseudomonadati</taxon>
        <taxon>Pseudomonadota</taxon>
        <taxon>Alphaproteobacteria</taxon>
        <taxon>Rhodobacterales</taxon>
        <taxon>Paracoccaceae</taxon>
        <taxon>Histidinibacterium</taxon>
    </lineage>
</organism>
<dbReference type="Gene3D" id="3.30.1490.70">
    <property type="match status" value="1"/>
</dbReference>
<protein>
    <recommendedName>
        <fullName evidence="2">DNA ligase (ATP)</fullName>
        <ecNumber evidence="2">6.5.1.1</ecNumber>
    </recommendedName>
    <alternativeName>
        <fullName evidence="19">NHEJ DNA polymerase</fullName>
    </alternativeName>
</protein>
<evidence type="ECO:0000256" key="21">
    <source>
        <dbReference type="SAM" id="MobiDB-lite"/>
    </source>
</evidence>
<evidence type="ECO:0000313" key="23">
    <source>
        <dbReference type="EMBL" id="ROU02905.1"/>
    </source>
</evidence>
<evidence type="ECO:0000256" key="17">
    <source>
        <dbReference type="ARBA" id="ARBA00023211"/>
    </source>
</evidence>
<dbReference type="NCBIfam" id="TIGR02779">
    <property type="entry name" value="NHEJ_ligase_lig"/>
    <property type="match status" value="1"/>
</dbReference>
<dbReference type="GO" id="GO:0004527">
    <property type="term" value="F:exonuclease activity"/>
    <property type="evidence" value="ECO:0007669"/>
    <property type="project" value="UniProtKB-KW"/>
</dbReference>
<comment type="cofactor">
    <cofactor evidence="1">
        <name>Mn(2+)</name>
        <dbReference type="ChEBI" id="CHEBI:29035"/>
    </cofactor>
</comment>
<evidence type="ECO:0000259" key="22">
    <source>
        <dbReference type="PROSITE" id="PS50160"/>
    </source>
</evidence>
<evidence type="ECO:0000256" key="18">
    <source>
        <dbReference type="ARBA" id="ARBA00023268"/>
    </source>
</evidence>
<evidence type="ECO:0000256" key="12">
    <source>
        <dbReference type="ARBA" id="ARBA00022840"/>
    </source>
</evidence>
<dbReference type="SUPFAM" id="SSF50249">
    <property type="entry name" value="Nucleic acid-binding proteins"/>
    <property type="match status" value="1"/>
</dbReference>
<dbReference type="CDD" id="cd04862">
    <property type="entry name" value="PaeLigD_Pol_like"/>
    <property type="match status" value="1"/>
</dbReference>
<dbReference type="Pfam" id="PF13298">
    <property type="entry name" value="LigD_N"/>
    <property type="match status" value="1"/>
</dbReference>
<evidence type="ECO:0000256" key="16">
    <source>
        <dbReference type="ARBA" id="ARBA00023204"/>
    </source>
</evidence>
<keyword evidence="5" id="KW-0548">Nucleotidyltransferase</keyword>
<dbReference type="InterPro" id="IPR014146">
    <property type="entry name" value="LigD_ligase_dom"/>
</dbReference>
<keyword evidence="12" id="KW-0067">ATP-binding</keyword>
<dbReference type="Gene3D" id="2.40.50.140">
    <property type="entry name" value="Nucleic acid-binding proteins"/>
    <property type="match status" value="1"/>
</dbReference>
<keyword evidence="15" id="KW-0233">DNA recombination</keyword>
<dbReference type="OrthoDB" id="9802472at2"/>
<keyword evidence="24" id="KW-1185">Reference proteome</keyword>
<dbReference type="InterPro" id="IPR014143">
    <property type="entry name" value="NHEJ_ligase_prk"/>
</dbReference>
<dbReference type="GO" id="GO:0003677">
    <property type="term" value="F:DNA binding"/>
    <property type="evidence" value="ECO:0007669"/>
    <property type="project" value="UniProtKB-KW"/>
</dbReference>
<name>A0A3N2R5Y6_9RHOB</name>
<evidence type="ECO:0000256" key="4">
    <source>
        <dbReference type="ARBA" id="ARBA00022679"/>
    </source>
</evidence>
<keyword evidence="17" id="KW-0464">Manganese</keyword>
<dbReference type="InterPro" id="IPR012309">
    <property type="entry name" value="DNA_ligase_ATP-dep_C"/>
</dbReference>
<dbReference type="SUPFAM" id="SSF56091">
    <property type="entry name" value="DNA ligase/mRNA capping enzyme, catalytic domain"/>
    <property type="match status" value="1"/>
</dbReference>
<dbReference type="GO" id="GO:0046872">
    <property type="term" value="F:metal ion binding"/>
    <property type="evidence" value="ECO:0007669"/>
    <property type="project" value="UniProtKB-KW"/>
</dbReference>
<keyword evidence="18" id="KW-0511">Multifunctional enzyme</keyword>
<dbReference type="GO" id="GO:0003887">
    <property type="term" value="F:DNA-directed DNA polymerase activity"/>
    <property type="evidence" value="ECO:0007669"/>
    <property type="project" value="UniProtKB-KW"/>
</dbReference>
<dbReference type="Pfam" id="PF04679">
    <property type="entry name" value="DNA_ligase_A_C"/>
    <property type="match status" value="1"/>
</dbReference>